<accession>A0A382UAE9</accession>
<reference evidence="1" key="1">
    <citation type="submission" date="2018-05" db="EMBL/GenBank/DDBJ databases">
        <authorList>
            <person name="Lanie J.A."/>
            <person name="Ng W.-L."/>
            <person name="Kazmierczak K.M."/>
            <person name="Andrzejewski T.M."/>
            <person name="Davidsen T.M."/>
            <person name="Wayne K.J."/>
            <person name="Tettelin H."/>
            <person name="Glass J.I."/>
            <person name="Rusch D."/>
            <person name="Podicherti R."/>
            <person name="Tsui H.-C.T."/>
            <person name="Winkler M.E."/>
        </authorList>
    </citation>
    <scope>NUCLEOTIDE SEQUENCE</scope>
</reference>
<name>A0A382UAE9_9ZZZZ</name>
<evidence type="ECO:0000313" key="1">
    <source>
        <dbReference type="EMBL" id="SVD30855.1"/>
    </source>
</evidence>
<dbReference type="AlphaFoldDB" id="A0A382UAE9"/>
<protein>
    <submittedName>
        <fullName evidence="1">Uncharacterized protein</fullName>
    </submittedName>
</protein>
<sequence>MANLDLFGKKAKQTITEKRLKTKTAFPFLSSQTSPN</sequence>
<organism evidence="1">
    <name type="scientific">marine metagenome</name>
    <dbReference type="NCBI Taxonomy" id="408172"/>
    <lineage>
        <taxon>unclassified sequences</taxon>
        <taxon>metagenomes</taxon>
        <taxon>ecological metagenomes</taxon>
    </lineage>
</organism>
<proteinExistence type="predicted"/>
<dbReference type="EMBL" id="UINC01142494">
    <property type="protein sequence ID" value="SVD30855.1"/>
    <property type="molecule type" value="Genomic_DNA"/>
</dbReference>
<gene>
    <name evidence="1" type="ORF">METZ01_LOCUS383709</name>
</gene>